<comment type="caution">
    <text evidence="2">The sequence shown here is derived from an EMBL/GenBank/DDBJ whole genome shotgun (WGS) entry which is preliminary data.</text>
</comment>
<feature type="transmembrane region" description="Helical" evidence="1">
    <location>
        <begin position="236"/>
        <end position="262"/>
    </location>
</feature>
<reference evidence="2 3" key="1">
    <citation type="journal article" date="2020" name="Front. Microbiol.">
        <title>Genetic Organization of the aprX-lipA2 Operon Affects the Proteolytic Potential of Pseudomonas Species in Milk.</title>
        <authorList>
            <person name="Maier C."/>
            <person name="Huptas C."/>
            <person name="von Neubeck M."/>
            <person name="Scherer S."/>
            <person name="Wenning M."/>
            <person name="Lucking G."/>
        </authorList>
    </citation>
    <scope>NUCLEOTIDE SEQUENCE [LARGE SCALE GENOMIC DNA]</scope>
    <source>
        <strain evidence="2 3">G4779</strain>
    </source>
</reference>
<feature type="transmembrane region" description="Helical" evidence="1">
    <location>
        <begin position="308"/>
        <end position="326"/>
    </location>
</feature>
<keyword evidence="1" id="KW-1133">Transmembrane helix</keyword>
<feature type="transmembrane region" description="Helical" evidence="1">
    <location>
        <begin position="144"/>
        <end position="166"/>
    </location>
</feature>
<dbReference type="EMBL" id="JAAQYP010000061">
    <property type="protein sequence ID" value="NNA98588.1"/>
    <property type="molecule type" value="Genomic_DNA"/>
</dbReference>
<feature type="transmembrane region" description="Helical" evidence="1">
    <location>
        <begin position="338"/>
        <end position="355"/>
    </location>
</feature>
<evidence type="ECO:0000256" key="1">
    <source>
        <dbReference type="SAM" id="Phobius"/>
    </source>
</evidence>
<feature type="transmembrane region" description="Helical" evidence="1">
    <location>
        <begin position="88"/>
        <end position="105"/>
    </location>
</feature>
<evidence type="ECO:0000313" key="3">
    <source>
        <dbReference type="Proteomes" id="UP000542111"/>
    </source>
</evidence>
<dbReference type="Pfam" id="PF14264">
    <property type="entry name" value="Glucos_trans_II"/>
    <property type="match status" value="1"/>
</dbReference>
<feature type="transmembrane region" description="Helical" evidence="1">
    <location>
        <begin position="60"/>
        <end position="81"/>
    </location>
</feature>
<keyword evidence="1" id="KW-0472">Membrane</keyword>
<sequence length="490" mass="55081">MVFVVLSFVYIYPIVHADYAYVDDNWRALHQAQDAWRNQGRVLLEVLHRFLTFTGGTTNIFPLPLLISVFALALAMTRLTLWYFTRPCVLSCLVVLPVLCNPFFLGNLTYQFDGPGMVLAVVAIIYAITCSIEHAVYRGLASALLIAVSLSLYQPTLTLFVGLSIVEYVCGVKNRISTREALSLTLQRVAQLIGGSLIYALTAYQMAVDGRGELSVSDTRWFEVATKKLSFALEQVYLLINSGAVFFTVLLLVVATFAFIFFMKNIFDMKGGVISKFIALILYFLGLPILLLSIPGIMLFLVEPNLDARSYVGFSAVLVFVLYLNYEMLGRILLVARWVLVIPVLFMFAFCYAYGQVIIAKKELEMAMAQYIAKDIVSEKELKMMPVFYFVGPQTGGNWLPRGHDAMNYMPALRYILSTANVLLHPHFFPRLGINNVVGGKREIFNKLVVLDRVGSPVVDSKFYSIYVTPEGGYIVMKEIRDSENYNDIP</sequence>
<dbReference type="AlphaFoldDB" id="A0A7Y1MUR0"/>
<protein>
    <recommendedName>
        <fullName evidence="4">Glucosyl transferase GtrII</fullName>
    </recommendedName>
</protein>
<gene>
    <name evidence="2" type="ORF">HBO33_25865</name>
</gene>
<evidence type="ECO:0008006" key="4">
    <source>
        <dbReference type="Google" id="ProtNLM"/>
    </source>
</evidence>
<name>A0A7Y1MUR0_9PSED</name>
<dbReference type="InterPro" id="IPR025686">
    <property type="entry name" value="Glucos_trans_II"/>
</dbReference>
<keyword evidence="1" id="KW-0812">Transmembrane</keyword>
<accession>A0A7Y1MUR0</accession>
<dbReference type="RefSeq" id="WP_165448671.1">
    <property type="nucleotide sequence ID" value="NZ_CBCRYT010000011.1"/>
</dbReference>
<proteinExistence type="predicted"/>
<evidence type="ECO:0000313" key="2">
    <source>
        <dbReference type="EMBL" id="NNA98588.1"/>
    </source>
</evidence>
<feature type="transmembrane region" description="Helical" evidence="1">
    <location>
        <begin position="274"/>
        <end position="302"/>
    </location>
</feature>
<dbReference type="Proteomes" id="UP000542111">
    <property type="component" value="Unassembled WGS sequence"/>
</dbReference>
<organism evidence="2 3">
    <name type="scientific">Pseudomonas gessardii</name>
    <dbReference type="NCBI Taxonomy" id="78544"/>
    <lineage>
        <taxon>Bacteria</taxon>
        <taxon>Pseudomonadati</taxon>
        <taxon>Pseudomonadota</taxon>
        <taxon>Gammaproteobacteria</taxon>
        <taxon>Pseudomonadales</taxon>
        <taxon>Pseudomonadaceae</taxon>
        <taxon>Pseudomonas</taxon>
    </lineage>
</organism>
<feature type="transmembrane region" description="Helical" evidence="1">
    <location>
        <begin position="117"/>
        <end position="137"/>
    </location>
</feature>